<dbReference type="EMBL" id="CP021109">
    <property type="protein sequence ID" value="ARP86634.1"/>
    <property type="molecule type" value="Genomic_DNA"/>
</dbReference>
<dbReference type="PANTHER" id="PTHR35563">
    <property type="entry name" value="BARREL METAL-DEPENDENT HYDROLASE, PUTATIVE (AFU_ORTHOLOGUE AFUA_1G16240)-RELATED"/>
    <property type="match status" value="1"/>
</dbReference>
<organism evidence="2 3">
    <name type="scientific">Bordetella genomosp. 9</name>
    <dbReference type="NCBI Taxonomy" id="1416803"/>
    <lineage>
        <taxon>Bacteria</taxon>
        <taxon>Pseudomonadati</taxon>
        <taxon>Pseudomonadota</taxon>
        <taxon>Betaproteobacteria</taxon>
        <taxon>Burkholderiales</taxon>
        <taxon>Alcaligenaceae</taxon>
        <taxon>Bordetella</taxon>
    </lineage>
</organism>
<dbReference type="RefSeq" id="WP_086072366.1">
    <property type="nucleotide sequence ID" value="NZ_CP021109.1"/>
</dbReference>
<dbReference type="GO" id="GO:0016787">
    <property type="term" value="F:hydrolase activity"/>
    <property type="evidence" value="ECO:0007669"/>
    <property type="project" value="UniProtKB-KW"/>
</dbReference>
<dbReference type="InterPro" id="IPR006680">
    <property type="entry name" value="Amidohydro-rel"/>
</dbReference>
<protein>
    <submittedName>
        <fullName evidence="2">Amidohydrolase</fullName>
    </submittedName>
</protein>
<feature type="domain" description="Amidohydrolase-related" evidence="1">
    <location>
        <begin position="23"/>
        <end position="287"/>
    </location>
</feature>
<dbReference type="InterPro" id="IPR052358">
    <property type="entry name" value="Aro_Compnd_Degr_Hydrolases"/>
</dbReference>
<evidence type="ECO:0000313" key="3">
    <source>
        <dbReference type="Proteomes" id="UP000194139"/>
    </source>
</evidence>
<dbReference type="Pfam" id="PF04909">
    <property type="entry name" value="Amidohydro_2"/>
    <property type="match status" value="1"/>
</dbReference>
<evidence type="ECO:0000313" key="2">
    <source>
        <dbReference type="EMBL" id="ARP86634.1"/>
    </source>
</evidence>
<keyword evidence="3" id="KW-1185">Reference proteome</keyword>
<dbReference type="Gene3D" id="3.20.20.140">
    <property type="entry name" value="Metal-dependent hydrolases"/>
    <property type="match status" value="1"/>
</dbReference>
<dbReference type="AlphaFoldDB" id="A0A1W6Z0B0"/>
<proteinExistence type="predicted"/>
<evidence type="ECO:0000259" key="1">
    <source>
        <dbReference type="Pfam" id="PF04909"/>
    </source>
</evidence>
<name>A0A1W6Z0B0_9BORD</name>
<gene>
    <name evidence="2" type="ORF">CAL13_10760</name>
</gene>
<keyword evidence="2" id="KW-0378">Hydrolase</keyword>
<dbReference type="Proteomes" id="UP000194139">
    <property type="component" value="Chromosome"/>
</dbReference>
<dbReference type="PANTHER" id="PTHR35563:SF2">
    <property type="entry name" value="BARREL METAL-DEPENDENT HYDROLASE, PUTATIVE (AFU_ORTHOLOGUE AFUA_1G16240)-RELATED"/>
    <property type="match status" value="1"/>
</dbReference>
<dbReference type="InterPro" id="IPR032466">
    <property type="entry name" value="Metal_Hydrolase"/>
</dbReference>
<sequence>MPDCAPPLARITPPSDALPPGACDSHFHVFGPASVFPYAEPRPYTPPDAPFEQLRALHRQLGFTRGVIVQPGCHGYDMSATLDALRKGQGQYRAIALLPADATPARIAELDRQGVRGVRYNFVAHLGNSGWEELAAMAPRIAPFGWHVCVHSDEASLPALLPRLKTLPVPFVVDHMGRVAASGGAANPVFQALLALRSHPGAWVKISGLDRVSSTGARPFQDGETLVAALLETMPDRLLWGTDWPHPNVAGEMPDDGELLNTFLRLCPDPAMRRRILVDNPDRLYRFAPLRA</sequence>
<dbReference type="SUPFAM" id="SSF51556">
    <property type="entry name" value="Metallo-dependent hydrolases"/>
    <property type="match status" value="1"/>
</dbReference>
<accession>A0A1W6Z0B0</accession>
<reference evidence="2 3" key="1">
    <citation type="submission" date="2017-05" db="EMBL/GenBank/DDBJ databases">
        <title>Complete and WGS of Bordetella genogroups.</title>
        <authorList>
            <person name="Spilker T."/>
            <person name="LiPuma J."/>
        </authorList>
    </citation>
    <scope>NUCLEOTIDE SEQUENCE [LARGE SCALE GENOMIC DNA]</scope>
    <source>
        <strain evidence="2 3">AU17164</strain>
    </source>
</reference>